<name>A0AAE4V2V8_9NOCA</name>
<dbReference type="AlphaFoldDB" id="A0AAE4V2V8"/>
<comment type="caution">
    <text evidence="2">The sequence shown here is derived from an EMBL/GenBank/DDBJ whole genome shotgun (WGS) entry which is preliminary data.</text>
</comment>
<reference evidence="2" key="1">
    <citation type="submission" date="2023-10" db="EMBL/GenBank/DDBJ databases">
        <title>Development of a sustainable strategy for remediation of hydrocarbon-contaminated territories based on the waste exchange concept.</title>
        <authorList>
            <person name="Krivoruchko A."/>
        </authorList>
    </citation>
    <scope>NUCLEOTIDE SEQUENCE</scope>
    <source>
        <strain evidence="2">IEGM 68</strain>
    </source>
</reference>
<feature type="compositionally biased region" description="Low complexity" evidence="1">
    <location>
        <begin position="96"/>
        <end position="129"/>
    </location>
</feature>
<organism evidence="2 3">
    <name type="scientific">Rhodococcus oxybenzonivorans</name>
    <dbReference type="NCBI Taxonomy" id="1990687"/>
    <lineage>
        <taxon>Bacteria</taxon>
        <taxon>Bacillati</taxon>
        <taxon>Actinomycetota</taxon>
        <taxon>Actinomycetes</taxon>
        <taxon>Mycobacteriales</taxon>
        <taxon>Nocardiaceae</taxon>
        <taxon>Rhodococcus</taxon>
    </lineage>
</organism>
<accession>A0AAE4V2V8</accession>
<evidence type="ECO:0000313" key="3">
    <source>
        <dbReference type="Proteomes" id="UP001185863"/>
    </source>
</evidence>
<dbReference type="RefSeq" id="WP_249354264.1">
    <property type="nucleotide sequence ID" value="NZ_JAWLUP010000069.1"/>
</dbReference>
<gene>
    <name evidence="2" type="ORF">R4315_21260</name>
</gene>
<dbReference type="EMBL" id="JAWLUP010000069">
    <property type="protein sequence ID" value="MDV7267061.1"/>
    <property type="molecule type" value="Genomic_DNA"/>
</dbReference>
<evidence type="ECO:0000256" key="1">
    <source>
        <dbReference type="SAM" id="MobiDB-lite"/>
    </source>
</evidence>
<evidence type="ECO:0000313" key="2">
    <source>
        <dbReference type="EMBL" id="MDV7267061.1"/>
    </source>
</evidence>
<feature type="region of interest" description="Disordered" evidence="1">
    <location>
        <begin position="90"/>
        <end position="142"/>
    </location>
</feature>
<sequence>MNIVHNTVRVVAGAGDAATATLGAIGGAAIGSVVGTVKGAGEGAVEGARRGSHSTPAAVMTMGAVALTGVVEWPFVAAAGGTALLLHQLKPDQGKTEAPAEPGTAGATTPGSPKTATEAPAAGGAARTATSRRQRSALPASH</sequence>
<protein>
    <recommendedName>
        <fullName evidence="4">Transmembrane protein</fullName>
    </recommendedName>
</protein>
<evidence type="ECO:0008006" key="4">
    <source>
        <dbReference type="Google" id="ProtNLM"/>
    </source>
</evidence>
<dbReference type="Proteomes" id="UP001185863">
    <property type="component" value="Unassembled WGS sequence"/>
</dbReference>
<proteinExistence type="predicted"/>